<dbReference type="AlphaFoldDB" id="A0A068VG23"/>
<gene>
    <name evidence="1" type="ORF">GSCOC_T00001167001</name>
</gene>
<sequence>MGSFEHKVKERAKELKIIFQRGVKIVGDSCKKGWYKVKHIRK</sequence>
<keyword evidence="2" id="KW-1185">Reference proteome</keyword>
<dbReference type="InParanoid" id="A0A068VG23"/>
<dbReference type="EMBL" id="HG739633">
    <property type="protein sequence ID" value="CDP19552.1"/>
    <property type="molecule type" value="Genomic_DNA"/>
</dbReference>
<evidence type="ECO:0000313" key="1">
    <source>
        <dbReference type="EMBL" id="CDP19552.1"/>
    </source>
</evidence>
<proteinExistence type="predicted"/>
<organism evidence="1 2">
    <name type="scientific">Coffea canephora</name>
    <name type="common">Robusta coffee</name>
    <dbReference type="NCBI Taxonomy" id="49390"/>
    <lineage>
        <taxon>Eukaryota</taxon>
        <taxon>Viridiplantae</taxon>
        <taxon>Streptophyta</taxon>
        <taxon>Embryophyta</taxon>
        <taxon>Tracheophyta</taxon>
        <taxon>Spermatophyta</taxon>
        <taxon>Magnoliopsida</taxon>
        <taxon>eudicotyledons</taxon>
        <taxon>Gunneridae</taxon>
        <taxon>Pentapetalae</taxon>
        <taxon>asterids</taxon>
        <taxon>lamiids</taxon>
        <taxon>Gentianales</taxon>
        <taxon>Rubiaceae</taxon>
        <taxon>Ixoroideae</taxon>
        <taxon>Gardenieae complex</taxon>
        <taxon>Bertiereae - Coffeeae clade</taxon>
        <taxon>Coffeeae</taxon>
        <taxon>Coffea</taxon>
    </lineage>
</organism>
<evidence type="ECO:0000313" key="2">
    <source>
        <dbReference type="Proteomes" id="UP000295252"/>
    </source>
</evidence>
<dbReference type="OrthoDB" id="1591000at2759"/>
<dbReference type="Proteomes" id="UP000295252">
    <property type="component" value="Unassembled WGS sequence"/>
</dbReference>
<accession>A0A068VG23</accession>
<dbReference type="Gramene" id="CDP19552">
    <property type="protein sequence ID" value="CDP19552"/>
    <property type="gene ID" value="GSCOC_T00001167001"/>
</dbReference>
<name>A0A068VG23_COFCA</name>
<protein>
    <submittedName>
        <fullName evidence="1">DH200=94 genomic scaffold, scaffold_549</fullName>
    </submittedName>
</protein>
<reference evidence="2" key="1">
    <citation type="journal article" date="2014" name="Science">
        <title>The coffee genome provides insight into the convergent evolution of caffeine biosynthesis.</title>
        <authorList>
            <person name="Denoeud F."/>
            <person name="Carretero-Paulet L."/>
            <person name="Dereeper A."/>
            <person name="Droc G."/>
            <person name="Guyot R."/>
            <person name="Pietrella M."/>
            <person name="Zheng C."/>
            <person name="Alberti A."/>
            <person name="Anthony F."/>
            <person name="Aprea G."/>
            <person name="Aury J.M."/>
            <person name="Bento P."/>
            <person name="Bernard M."/>
            <person name="Bocs S."/>
            <person name="Campa C."/>
            <person name="Cenci A."/>
            <person name="Combes M.C."/>
            <person name="Crouzillat D."/>
            <person name="Da Silva C."/>
            <person name="Daddiego L."/>
            <person name="De Bellis F."/>
            <person name="Dussert S."/>
            <person name="Garsmeur O."/>
            <person name="Gayraud T."/>
            <person name="Guignon V."/>
            <person name="Jahn K."/>
            <person name="Jamilloux V."/>
            <person name="Joet T."/>
            <person name="Labadie K."/>
            <person name="Lan T."/>
            <person name="Leclercq J."/>
            <person name="Lepelley M."/>
            <person name="Leroy T."/>
            <person name="Li L.T."/>
            <person name="Librado P."/>
            <person name="Lopez L."/>
            <person name="Munoz A."/>
            <person name="Noel B."/>
            <person name="Pallavicini A."/>
            <person name="Perrotta G."/>
            <person name="Poncet V."/>
            <person name="Pot D."/>
            <person name="Priyono X."/>
            <person name="Rigoreau M."/>
            <person name="Rouard M."/>
            <person name="Rozas J."/>
            <person name="Tranchant-Dubreuil C."/>
            <person name="VanBuren R."/>
            <person name="Zhang Q."/>
            <person name="Andrade A.C."/>
            <person name="Argout X."/>
            <person name="Bertrand B."/>
            <person name="de Kochko A."/>
            <person name="Graziosi G."/>
            <person name="Henry R.J."/>
            <person name="Jayarama X."/>
            <person name="Ming R."/>
            <person name="Nagai C."/>
            <person name="Rounsley S."/>
            <person name="Sankoff D."/>
            <person name="Giuliano G."/>
            <person name="Albert V.A."/>
            <person name="Wincker P."/>
            <person name="Lashermes P."/>
        </authorList>
    </citation>
    <scope>NUCLEOTIDE SEQUENCE [LARGE SCALE GENOMIC DNA]</scope>
    <source>
        <strain evidence="2">cv. DH200-94</strain>
    </source>
</reference>